<keyword evidence="8" id="KW-1185">Reference proteome</keyword>
<dbReference type="GO" id="GO:0046983">
    <property type="term" value="F:protein dimerization activity"/>
    <property type="evidence" value="ECO:0007669"/>
    <property type="project" value="InterPro"/>
</dbReference>
<organism evidence="7 8">
    <name type="scientific">Senna tora</name>
    <dbReference type="NCBI Taxonomy" id="362788"/>
    <lineage>
        <taxon>Eukaryota</taxon>
        <taxon>Viridiplantae</taxon>
        <taxon>Streptophyta</taxon>
        <taxon>Embryophyta</taxon>
        <taxon>Tracheophyta</taxon>
        <taxon>Spermatophyta</taxon>
        <taxon>Magnoliopsida</taxon>
        <taxon>eudicotyledons</taxon>
        <taxon>Gunneridae</taxon>
        <taxon>Pentapetalae</taxon>
        <taxon>rosids</taxon>
        <taxon>fabids</taxon>
        <taxon>Fabales</taxon>
        <taxon>Fabaceae</taxon>
        <taxon>Caesalpinioideae</taxon>
        <taxon>Cassia clade</taxon>
        <taxon>Senna</taxon>
    </lineage>
</organism>
<dbReference type="InterPro" id="IPR045239">
    <property type="entry name" value="bHLH95_bHLH"/>
</dbReference>
<dbReference type="GO" id="GO:0000978">
    <property type="term" value="F:RNA polymerase II cis-regulatory region sequence-specific DNA binding"/>
    <property type="evidence" value="ECO:0007669"/>
    <property type="project" value="TreeGrafter"/>
</dbReference>
<dbReference type="PANTHER" id="PTHR16223:SF238">
    <property type="entry name" value="TRANSCRIPTION FACTOR BHLH114"/>
    <property type="match status" value="1"/>
</dbReference>
<comment type="subcellular location">
    <subcellularLocation>
        <location evidence="1">Nucleus</location>
    </subcellularLocation>
</comment>
<dbReference type="SUPFAM" id="SSF47459">
    <property type="entry name" value="HLH, helix-loop-helix DNA-binding domain"/>
    <property type="match status" value="1"/>
</dbReference>
<dbReference type="GO" id="GO:0000981">
    <property type="term" value="F:DNA-binding transcription factor activity, RNA polymerase II-specific"/>
    <property type="evidence" value="ECO:0007669"/>
    <property type="project" value="TreeGrafter"/>
</dbReference>
<evidence type="ECO:0000256" key="6">
    <source>
        <dbReference type="SAM" id="MobiDB-lite"/>
    </source>
</evidence>
<accession>A0A834SHQ6</accession>
<comment type="caution">
    <text evidence="7">The sequence shown here is derived from an EMBL/GenBank/DDBJ whole genome shotgun (WGS) entry which is preliminary data.</text>
</comment>
<dbReference type="InterPro" id="IPR045843">
    <property type="entry name" value="IND-like"/>
</dbReference>
<name>A0A834SHQ6_9FABA</name>
<protein>
    <submittedName>
        <fullName evidence="7">Transcription factor bHLH112-like isoform X2</fullName>
    </submittedName>
</protein>
<feature type="region of interest" description="Disordered" evidence="6">
    <location>
        <begin position="49"/>
        <end position="79"/>
    </location>
</feature>
<evidence type="ECO:0000256" key="2">
    <source>
        <dbReference type="ARBA" id="ARBA00023015"/>
    </source>
</evidence>
<evidence type="ECO:0000256" key="1">
    <source>
        <dbReference type="ARBA" id="ARBA00004123"/>
    </source>
</evidence>
<gene>
    <name evidence="7" type="ORF">G2W53_041836</name>
</gene>
<dbReference type="AlphaFoldDB" id="A0A834SHQ6"/>
<evidence type="ECO:0000256" key="5">
    <source>
        <dbReference type="ARBA" id="ARBA00023242"/>
    </source>
</evidence>
<evidence type="ECO:0000313" key="7">
    <source>
        <dbReference type="EMBL" id="KAF7802725.1"/>
    </source>
</evidence>
<keyword evidence="5" id="KW-0539">Nucleus</keyword>
<reference evidence="7" key="1">
    <citation type="submission" date="2020-09" db="EMBL/GenBank/DDBJ databases">
        <title>Genome-Enabled Discovery of Anthraquinone Biosynthesis in Senna tora.</title>
        <authorList>
            <person name="Kang S.-H."/>
            <person name="Pandey R.P."/>
            <person name="Lee C.-M."/>
            <person name="Sim J.-S."/>
            <person name="Jeong J.-T."/>
            <person name="Choi B.-S."/>
            <person name="Jung M."/>
            <person name="Ginzburg D."/>
            <person name="Zhao K."/>
            <person name="Won S.Y."/>
            <person name="Oh T.-J."/>
            <person name="Yu Y."/>
            <person name="Kim N.-H."/>
            <person name="Lee O.R."/>
            <person name="Lee T.-H."/>
            <person name="Bashyal P."/>
            <person name="Kim T.-S."/>
            <person name="Lee W.-H."/>
            <person name="Kawkins C."/>
            <person name="Kim C.-K."/>
            <person name="Kim J.S."/>
            <person name="Ahn B.O."/>
            <person name="Rhee S.Y."/>
            <person name="Sohng J.K."/>
        </authorList>
    </citation>
    <scope>NUCLEOTIDE SEQUENCE</scope>
    <source>
        <tissue evidence="7">Leaf</tissue>
    </source>
</reference>
<keyword evidence="4" id="KW-0804">Transcription</keyword>
<dbReference type="EMBL" id="JAAIUW010000013">
    <property type="protein sequence ID" value="KAF7802725.1"/>
    <property type="molecule type" value="Genomic_DNA"/>
</dbReference>
<dbReference type="InterPro" id="IPR036638">
    <property type="entry name" value="HLH_DNA-bd_sf"/>
</dbReference>
<sequence length="284" mass="31997">MADEFSGAIIDGSWWNIYNSSKSLLFPPPNNNNELAGNFIADWKIHDQEEEEGGNDDVSDHHHHQQLGKPKQSHQNPIVYGSHGSTFHSILEEEEEIHKDYWSPMTKIQVSSINGSLKLMKPRTCLGGGVPLPLIHHPQSHNDSSISFKPIMPKPKFSTGLFHHFSSPQEEELYNVHKREESQDLAQGSDGEPLLIKRPRIESPMPTFKTDTASVLHDAIDYIKYLHEQLSVKIGEGVNNHQDLRSQGLCLVPLSNTLPIVNGENMDAELWTLTYDGSIMKPQK</sequence>
<dbReference type="GO" id="GO:0005634">
    <property type="term" value="C:nucleus"/>
    <property type="evidence" value="ECO:0007669"/>
    <property type="project" value="UniProtKB-SubCell"/>
</dbReference>
<keyword evidence="3" id="KW-0238">DNA-binding</keyword>
<evidence type="ECO:0000313" key="8">
    <source>
        <dbReference type="Proteomes" id="UP000634136"/>
    </source>
</evidence>
<dbReference type="PANTHER" id="PTHR16223">
    <property type="entry name" value="TRANSCRIPTION FACTOR BHLH83-RELATED"/>
    <property type="match status" value="1"/>
</dbReference>
<dbReference type="Proteomes" id="UP000634136">
    <property type="component" value="Unassembled WGS sequence"/>
</dbReference>
<evidence type="ECO:0000256" key="3">
    <source>
        <dbReference type="ARBA" id="ARBA00023125"/>
    </source>
</evidence>
<evidence type="ECO:0000256" key="4">
    <source>
        <dbReference type="ARBA" id="ARBA00023163"/>
    </source>
</evidence>
<dbReference type="OrthoDB" id="673975at2759"/>
<keyword evidence="2" id="KW-0805">Transcription regulation</keyword>
<dbReference type="CDD" id="cd11393">
    <property type="entry name" value="bHLH_AtbHLH_like"/>
    <property type="match status" value="1"/>
</dbReference>
<proteinExistence type="predicted"/>